<evidence type="ECO:0000256" key="1">
    <source>
        <dbReference type="SAM" id="MobiDB-lite"/>
    </source>
</evidence>
<name>A0ABQ2EWJ2_9DEIO</name>
<gene>
    <name evidence="3" type="ORF">GCM10008955_17380</name>
</gene>
<evidence type="ECO:0000313" key="4">
    <source>
        <dbReference type="Proteomes" id="UP000647587"/>
    </source>
</evidence>
<dbReference type="PROSITE" id="PS51737">
    <property type="entry name" value="RECOMBINASE_DNA_BIND"/>
    <property type="match status" value="1"/>
</dbReference>
<accession>A0ABQ2EWJ2</accession>
<proteinExistence type="predicted"/>
<dbReference type="InterPro" id="IPR036162">
    <property type="entry name" value="Resolvase-like_N_sf"/>
</dbReference>
<protein>
    <recommendedName>
        <fullName evidence="2">Recombinase domain-containing protein</fullName>
    </recommendedName>
</protein>
<dbReference type="RefSeq" id="WP_189006844.1">
    <property type="nucleotide sequence ID" value="NZ_BMPP01000006.1"/>
</dbReference>
<keyword evidence="4" id="KW-1185">Reference proteome</keyword>
<evidence type="ECO:0000313" key="3">
    <source>
        <dbReference type="EMBL" id="GGK24340.1"/>
    </source>
</evidence>
<dbReference type="Gene3D" id="3.40.50.1390">
    <property type="entry name" value="Resolvase, N-terminal catalytic domain"/>
    <property type="match status" value="1"/>
</dbReference>
<dbReference type="PANTHER" id="PTHR30461:SF23">
    <property type="entry name" value="DNA RECOMBINASE-RELATED"/>
    <property type="match status" value="1"/>
</dbReference>
<dbReference type="Pfam" id="PF13408">
    <property type="entry name" value="Zn_ribbon_recom"/>
    <property type="match status" value="1"/>
</dbReference>
<feature type="compositionally biased region" description="Basic and acidic residues" evidence="1">
    <location>
        <begin position="179"/>
        <end position="193"/>
    </location>
</feature>
<feature type="domain" description="Recombinase" evidence="2">
    <location>
        <begin position="174"/>
        <end position="286"/>
    </location>
</feature>
<dbReference type="SUPFAM" id="SSF53041">
    <property type="entry name" value="Resolvase-like"/>
    <property type="match status" value="1"/>
</dbReference>
<dbReference type="Gene3D" id="3.90.1750.20">
    <property type="entry name" value="Putative Large Serine Recombinase, Chain B, Domain 2"/>
    <property type="match status" value="1"/>
</dbReference>
<dbReference type="EMBL" id="BMPP01000006">
    <property type="protein sequence ID" value="GGK24340.1"/>
    <property type="molecule type" value="Genomic_DNA"/>
</dbReference>
<dbReference type="PANTHER" id="PTHR30461">
    <property type="entry name" value="DNA-INVERTASE FROM LAMBDOID PROPHAGE"/>
    <property type="match status" value="1"/>
</dbReference>
<dbReference type="Pfam" id="PF07508">
    <property type="entry name" value="Recombinase"/>
    <property type="match status" value="1"/>
</dbReference>
<dbReference type="SMART" id="SM00857">
    <property type="entry name" value="Resolvase"/>
    <property type="match status" value="1"/>
</dbReference>
<evidence type="ECO:0000259" key="2">
    <source>
        <dbReference type="PROSITE" id="PS51737"/>
    </source>
</evidence>
<reference evidence="4" key="1">
    <citation type="journal article" date="2019" name="Int. J. Syst. Evol. Microbiol.">
        <title>The Global Catalogue of Microorganisms (GCM) 10K type strain sequencing project: providing services to taxonomists for standard genome sequencing and annotation.</title>
        <authorList>
            <consortium name="The Broad Institute Genomics Platform"/>
            <consortium name="The Broad Institute Genome Sequencing Center for Infectious Disease"/>
            <person name="Wu L."/>
            <person name="Ma J."/>
        </authorList>
    </citation>
    <scope>NUCLEOTIDE SEQUENCE [LARGE SCALE GENOMIC DNA]</scope>
    <source>
        <strain evidence="4">JCM 30331</strain>
    </source>
</reference>
<dbReference type="InterPro" id="IPR006119">
    <property type="entry name" value="Resolv_N"/>
</dbReference>
<dbReference type="Pfam" id="PF00239">
    <property type="entry name" value="Resolvase"/>
    <property type="match status" value="1"/>
</dbReference>
<comment type="caution">
    <text evidence="3">The sequence shown here is derived from an EMBL/GenBank/DDBJ whole genome shotgun (WGS) entry which is preliminary data.</text>
</comment>
<dbReference type="InterPro" id="IPR011109">
    <property type="entry name" value="DNA_bind_recombinase_dom"/>
</dbReference>
<dbReference type="Proteomes" id="UP000647587">
    <property type="component" value="Unassembled WGS sequence"/>
</dbReference>
<dbReference type="InterPro" id="IPR050639">
    <property type="entry name" value="SSR_resolvase"/>
</dbReference>
<sequence length="490" mass="55617">MNKTQRAELVLPELNIADPTKVTLGCTRVSTEGQDEGWGRNRQIRDIKDAAADYGLTIVGFIDETVSGANAYRVTHSGYYDLAERYPGINLIFAHPSRVGRHVDKSVGLVRKLLELRAVVWVVDIGNLDKKGNWSNFLRSATEVEVDYNNLVHQMREGKRDKAREGGWPQGSPPFGYRLRRDERGKSRDLEPDPDRVEVYHRLRTEYRRRGANTIANDLNMEGVPGPRDKPWNDNAIRRILRNPVYQGTFTYNRGKPHAIDIPVPALITPEEYRELQRLLADRVKYQPGRKVDPDLLTGHVVCAVCEQSVNVKKSSPRGIPVYHYACSNASRGKANQAAGRFKCPNNRYHNMERLEQKCWAALVHHLTDPDLLAQLFEEHAEAPPNHTDEIKQKEDQLVGLYGLLTEPGRVTSAVKRKIEAVEDELALLQQAPPPSPTPNVDLVRFAEQLKPHLASTGKHARRELMTALRVRFFINREGLERLEITVPRA</sequence>
<dbReference type="InterPro" id="IPR038109">
    <property type="entry name" value="DNA_bind_recomb_sf"/>
</dbReference>
<dbReference type="InterPro" id="IPR025827">
    <property type="entry name" value="Zn_ribbon_recom_dom"/>
</dbReference>
<feature type="region of interest" description="Disordered" evidence="1">
    <location>
        <begin position="158"/>
        <end position="193"/>
    </location>
</feature>
<organism evidence="3 4">
    <name type="scientific">Deinococcus malanensis</name>
    <dbReference type="NCBI Taxonomy" id="1706855"/>
    <lineage>
        <taxon>Bacteria</taxon>
        <taxon>Thermotogati</taxon>
        <taxon>Deinococcota</taxon>
        <taxon>Deinococci</taxon>
        <taxon>Deinococcales</taxon>
        <taxon>Deinococcaceae</taxon>
        <taxon>Deinococcus</taxon>
    </lineage>
</organism>